<evidence type="ECO:0000259" key="1">
    <source>
        <dbReference type="Pfam" id="PF07796"/>
    </source>
</evidence>
<sequence>MKQDDISIIEAGSKALPIIGTSFATVGEKASVLVIACGALAREILAVKEQLGLDHLTLTCLPANLHNRPEDIPQAVRDAIHKHRANYGKILIGFGDCGTGGLLDRVLQEEGVERLEGAHCYAFFSGSKAFETRADEEFTSFYLTDFLVRNFETMVIRPLGLDRFPQLRDTYFQHYEKLVYIVQHAEDGMIDKAKKAAERLQLPLEIRQTGYGDLEAFLARA</sequence>
<dbReference type="OrthoDB" id="9814689at2"/>
<gene>
    <name evidence="2" type="ORF">SAMN06265368_3483</name>
</gene>
<evidence type="ECO:0000313" key="2">
    <source>
        <dbReference type="EMBL" id="SNZ20380.1"/>
    </source>
</evidence>
<dbReference type="Pfam" id="PF07796">
    <property type="entry name" value="DUF1638"/>
    <property type="match status" value="1"/>
</dbReference>
<dbReference type="RefSeq" id="WP_097154729.1">
    <property type="nucleotide sequence ID" value="NZ_OBEL01000004.1"/>
</dbReference>
<accession>A0A285PF68</accession>
<proteinExistence type="predicted"/>
<organism evidence="2 3">
    <name type="scientific">Cohaesibacter gelatinilyticus</name>
    <dbReference type="NCBI Taxonomy" id="372072"/>
    <lineage>
        <taxon>Bacteria</taxon>
        <taxon>Pseudomonadati</taxon>
        <taxon>Pseudomonadota</taxon>
        <taxon>Alphaproteobacteria</taxon>
        <taxon>Hyphomicrobiales</taxon>
        <taxon>Cohaesibacteraceae</taxon>
    </lineage>
</organism>
<evidence type="ECO:0000313" key="3">
    <source>
        <dbReference type="Proteomes" id="UP000219439"/>
    </source>
</evidence>
<dbReference type="EMBL" id="OBEL01000004">
    <property type="protein sequence ID" value="SNZ20380.1"/>
    <property type="molecule type" value="Genomic_DNA"/>
</dbReference>
<name>A0A285PF68_9HYPH</name>
<dbReference type="AlphaFoldDB" id="A0A285PF68"/>
<dbReference type="InterPro" id="IPR012437">
    <property type="entry name" value="DUF1638"/>
</dbReference>
<dbReference type="Proteomes" id="UP000219439">
    <property type="component" value="Unassembled WGS sequence"/>
</dbReference>
<keyword evidence="3" id="KW-1185">Reference proteome</keyword>
<reference evidence="2 3" key="1">
    <citation type="submission" date="2017-09" db="EMBL/GenBank/DDBJ databases">
        <authorList>
            <person name="Ehlers B."/>
            <person name="Leendertz F.H."/>
        </authorList>
    </citation>
    <scope>NUCLEOTIDE SEQUENCE [LARGE SCALE GENOMIC DNA]</scope>
    <source>
        <strain evidence="2 3">DSM 18289</strain>
    </source>
</reference>
<protein>
    <recommendedName>
        <fullName evidence="1">DUF1638 domain-containing protein</fullName>
    </recommendedName>
</protein>
<feature type="domain" description="DUF1638" evidence="1">
    <location>
        <begin position="60"/>
        <end position="218"/>
    </location>
</feature>